<dbReference type="EMBL" id="NXID01000008">
    <property type="protein sequence ID" value="RXK16464.1"/>
    <property type="molecule type" value="Genomic_DNA"/>
</dbReference>
<reference evidence="3 4" key="1">
    <citation type="submission" date="2017-09" db="EMBL/GenBank/DDBJ databases">
        <title>Genomics of the genus Arcobacter.</title>
        <authorList>
            <person name="Perez-Cataluna A."/>
            <person name="Figueras M.J."/>
            <person name="Salas-Masso N."/>
        </authorList>
    </citation>
    <scope>NUCLEOTIDE SEQUENCE [LARGE SCALE GENOMIC DNA]</scope>
    <source>
        <strain evidence="3 4">CECT 7386</strain>
    </source>
</reference>
<evidence type="ECO:0000313" key="3">
    <source>
        <dbReference type="EMBL" id="RXK16464.1"/>
    </source>
</evidence>
<evidence type="ECO:0008006" key="5">
    <source>
        <dbReference type="Google" id="ProtNLM"/>
    </source>
</evidence>
<dbReference type="InterPro" id="IPR001633">
    <property type="entry name" value="EAL_dom"/>
</dbReference>
<dbReference type="SMART" id="SM00267">
    <property type="entry name" value="GGDEF"/>
    <property type="match status" value="1"/>
</dbReference>
<name>A0AAX2AHI1_9BACT</name>
<feature type="domain" description="EAL" evidence="1">
    <location>
        <begin position="170"/>
        <end position="412"/>
    </location>
</feature>
<dbReference type="PROSITE" id="PS50883">
    <property type="entry name" value="EAL"/>
    <property type="match status" value="1"/>
</dbReference>
<dbReference type="PANTHER" id="PTHR33121">
    <property type="entry name" value="CYCLIC DI-GMP PHOSPHODIESTERASE PDEF"/>
    <property type="match status" value="1"/>
</dbReference>
<dbReference type="Gene3D" id="3.20.20.450">
    <property type="entry name" value="EAL domain"/>
    <property type="match status" value="1"/>
</dbReference>
<evidence type="ECO:0000259" key="1">
    <source>
        <dbReference type="PROSITE" id="PS50883"/>
    </source>
</evidence>
<dbReference type="Proteomes" id="UP000290092">
    <property type="component" value="Unassembled WGS sequence"/>
</dbReference>
<protein>
    <recommendedName>
        <fullName evidence="5">Diguanylate cyclase/phosphodiesterase</fullName>
    </recommendedName>
</protein>
<dbReference type="SUPFAM" id="SSF141868">
    <property type="entry name" value="EAL domain-like"/>
    <property type="match status" value="1"/>
</dbReference>
<dbReference type="RefSeq" id="WP_114843305.1">
    <property type="nucleotide sequence ID" value="NZ_CP031220.1"/>
</dbReference>
<dbReference type="Gene3D" id="3.30.70.270">
    <property type="match status" value="1"/>
</dbReference>
<feature type="domain" description="GGDEF" evidence="2">
    <location>
        <begin position="29"/>
        <end position="158"/>
    </location>
</feature>
<organism evidence="3 4">
    <name type="scientific">Malaciobacter mytili LMG 24559</name>
    <dbReference type="NCBI Taxonomy" id="1032238"/>
    <lineage>
        <taxon>Bacteria</taxon>
        <taxon>Pseudomonadati</taxon>
        <taxon>Campylobacterota</taxon>
        <taxon>Epsilonproteobacteria</taxon>
        <taxon>Campylobacterales</taxon>
        <taxon>Arcobacteraceae</taxon>
        <taxon>Malaciobacter</taxon>
    </lineage>
</organism>
<dbReference type="SMART" id="SM00052">
    <property type="entry name" value="EAL"/>
    <property type="match status" value="1"/>
</dbReference>
<dbReference type="InterPro" id="IPR029787">
    <property type="entry name" value="Nucleotide_cyclase"/>
</dbReference>
<sequence>MKPIEIKYIDDVTLLKNRSCLLKDLANGKDRILFFLNIDNFSEINCIYGEEIGNIVLLSIAFNLKDTFSINNIYRIGNDEFVVLFDYTKDNFERLILRIKNFTEELIVKGIKTDKLEEQIFISLTSSVSYGERDLLTKAQIAFKVARKNNSYFEIYKIRFEELRNKAINLNLQINKYKEAIRLGKIIAYYQPIIRNSDKKIVKYEALARLSYNEEIISPIHFIELAKRTKLYNKITLDMIKAVFEDFSDREEKVSINISTEDIFNKDIANKIIKELESYENSHNIILEITESGSIKDYDLLNTFIKQVFNKGSSISLDDFGTEYSNLSHISNIDTQYLKIDGHFIKDCHINNKNYEIVKSIVDFCKKLNIETIAEFVETEEIYQLVKKIGVDYSQGHYFGEAQPLNKIKRRT</sequence>
<dbReference type="CDD" id="cd01948">
    <property type="entry name" value="EAL"/>
    <property type="match status" value="1"/>
</dbReference>
<dbReference type="PANTHER" id="PTHR33121:SF71">
    <property type="entry name" value="OXYGEN SENSOR PROTEIN DOSP"/>
    <property type="match status" value="1"/>
</dbReference>
<gene>
    <name evidence="3" type="ORF">CP985_03370</name>
</gene>
<accession>A0AAX2AHI1</accession>
<evidence type="ECO:0000313" key="4">
    <source>
        <dbReference type="Proteomes" id="UP000290092"/>
    </source>
</evidence>
<dbReference type="Pfam" id="PF00990">
    <property type="entry name" value="GGDEF"/>
    <property type="match status" value="1"/>
</dbReference>
<dbReference type="InterPro" id="IPR043128">
    <property type="entry name" value="Rev_trsase/Diguanyl_cyclase"/>
</dbReference>
<dbReference type="SUPFAM" id="SSF55073">
    <property type="entry name" value="Nucleotide cyclase"/>
    <property type="match status" value="1"/>
</dbReference>
<comment type="caution">
    <text evidence="3">The sequence shown here is derived from an EMBL/GenBank/DDBJ whole genome shotgun (WGS) entry which is preliminary data.</text>
</comment>
<keyword evidence="4" id="KW-1185">Reference proteome</keyword>
<proteinExistence type="predicted"/>
<dbReference type="InterPro" id="IPR000160">
    <property type="entry name" value="GGDEF_dom"/>
</dbReference>
<evidence type="ECO:0000259" key="2">
    <source>
        <dbReference type="PROSITE" id="PS50887"/>
    </source>
</evidence>
<dbReference type="Pfam" id="PF00563">
    <property type="entry name" value="EAL"/>
    <property type="match status" value="1"/>
</dbReference>
<dbReference type="PROSITE" id="PS50887">
    <property type="entry name" value="GGDEF"/>
    <property type="match status" value="1"/>
</dbReference>
<dbReference type="InterPro" id="IPR035919">
    <property type="entry name" value="EAL_sf"/>
</dbReference>
<dbReference type="GO" id="GO:0071111">
    <property type="term" value="F:cyclic-guanylate-specific phosphodiesterase activity"/>
    <property type="evidence" value="ECO:0007669"/>
    <property type="project" value="InterPro"/>
</dbReference>
<dbReference type="AlphaFoldDB" id="A0AAX2AHI1"/>
<dbReference type="InterPro" id="IPR050706">
    <property type="entry name" value="Cyclic-di-GMP_PDE-like"/>
</dbReference>